<dbReference type="SUPFAM" id="SSF52172">
    <property type="entry name" value="CheY-like"/>
    <property type="match status" value="1"/>
</dbReference>
<organism evidence="10 11">
    <name type="scientific">Coniochaeta hoffmannii</name>
    <dbReference type="NCBI Taxonomy" id="91930"/>
    <lineage>
        <taxon>Eukaryota</taxon>
        <taxon>Fungi</taxon>
        <taxon>Dikarya</taxon>
        <taxon>Ascomycota</taxon>
        <taxon>Pezizomycotina</taxon>
        <taxon>Sordariomycetes</taxon>
        <taxon>Sordariomycetidae</taxon>
        <taxon>Coniochaetales</taxon>
        <taxon>Coniochaetaceae</taxon>
        <taxon>Coniochaeta</taxon>
    </lineage>
</organism>
<feature type="region of interest" description="Disordered" evidence="7">
    <location>
        <begin position="459"/>
        <end position="485"/>
    </location>
</feature>
<evidence type="ECO:0000256" key="1">
    <source>
        <dbReference type="ARBA" id="ARBA00000085"/>
    </source>
</evidence>
<evidence type="ECO:0000313" key="11">
    <source>
        <dbReference type="Proteomes" id="UP001174691"/>
    </source>
</evidence>
<evidence type="ECO:0000256" key="3">
    <source>
        <dbReference type="ARBA" id="ARBA00022553"/>
    </source>
</evidence>
<dbReference type="Gene3D" id="1.10.287.130">
    <property type="match status" value="1"/>
</dbReference>
<dbReference type="InterPro" id="IPR003594">
    <property type="entry name" value="HATPase_dom"/>
</dbReference>
<evidence type="ECO:0000256" key="4">
    <source>
        <dbReference type="ARBA" id="ARBA00022679"/>
    </source>
</evidence>
<gene>
    <name evidence="10" type="ORF">NKR19_g5909</name>
</gene>
<protein>
    <recommendedName>
        <fullName evidence="2">histidine kinase</fullName>
        <ecNumber evidence="2">2.7.13.3</ecNumber>
    </recommendedName>
</protein>
<dbReference type="PANTHER" id="PTHR43047">
    <property type="entry name" value="TWO-COMPONENT HISTIDINE PROTEIN KINASE"/>
    <property type="match status" value="1"/>
</dbReference>
<comment type="caution">
    <text evidence="10">The sequence shown here is derived from an EMBL/GenBank/DDBJ whole genome shotgun (WGS) entry which is preliminary data.</text>
</comment>
<dbReference type="SMART" id="SM00448">
    <property type="entry name" value="REC"/>
    <property type="match status" value="1"/>
</dbReference>
<evidence type="ECO:0000256" key="2">
    <source>
        <dbReference type="ARBA" id="ARBA00012438"/>
    </source>
</evidence>
<dbReference type="Proteomes" id="UP001174691">
    <property type="component" value="Unassembled WGS sequence"/>
</dbReference>
<dbReference type="InterPro" id="IPR036890">
    <property type="entry name" value="HATPase_C_sf"/>
</dbReference>
<dbReference type="GO" id="GO:0009927">
    <property type="term" value="F:histidine phosphotransfer kinase activity"/>
    <property type="evidence" value="ECO:0007669"/>
    <property type="project" value="TreeGrafter"/>
</dbReference>
<keyword evidence="11" id="KW-1185">Reference proteome</keyword>
<dbReference type="AlphaFoldDB" id="A0AA38VFH8"/>
<feature type="compositionally biased region" description="Polar residues" evidence="7">
    <location>
        <begin position="284"/>
        <end position="295"/>
    </location>
</feature>
<dbReference type="Pfam" id="PF02518">
    <property type="entry name" value="HATPase_c"/>
    <property type="match status" value="1"/>
</dbReference>
<sequence length="1236" mass="134290">MTVPTQAPVISEAARERETFKYNALEISTAALGDPEAAKPIPSAVLSSTPDPGLTAFAQLGLYRLDGSRALVSLFDRKNQHIVAEALRASPLNLDEDPLDLLWLCGTAVPRETSICEHVIAGPAPLMTIPGSSTGNSPNDLPVSVVLDLDEDERFCHIKDPHKRFYIGVPIRSPAGINIGVYCIFDDKPRKHVSSVEIQFIRDMSRTIMDYLDAKRSHECYRREERMVRGLGSFVEGKATLSNWSQSSNPSSFQDLPGVQEGSLNKRLRNTDNCTLKRPRGRETTNPQAPNTSGPAPTRTRDSASKRQARSGHRPRLSSSDILQDDVESVFSKASNIIRESLEVAGVVYLDASIRTFGGLVGQEMSSPTVLGKPSSDESSSDEIPSSHSGDAAEGTCCKVLGYSTSQSSSVNGDEACSPLTAFPEKFLHYLLPRYPHGKIYNMEAEVTPLLDSHAPSLSLPLRQKRGGGGTTNPPSEANGMCQKPKPRQTIRSLLAKMFPGARRVAFVPLWDSQRHRWFAGSFVWTRTPTRIFTPENELSYLKVYGLTIMAEVTRLHIKAADKTKMDVLGSISHELRSPLHGVVGAAELLRQTPLDGSQEKILRTIQISSRTLLDTIDHLLDYGKMNGLIKSAKLERGISTTPLESQQTRGSAVSEASGLPVQLDRLAEEVVESVLAGYGFMHMADSASGTSSDSGISNHRSSWQLAKGDGSSTDNAPGQQHSSDPEAVQLFLDIEPAESWSFLMHPGAFRRIIMNLFGNSLKFTRAGFIRVHLRQQSSDIPGFGKILLTVSDSGKGISEEYLRNQLFTPFAQEDHFAPGTGLGLSLVRQVVTGLGGEIDVASKVGCGTRVMVSLPLPTGGGRADEEEASFGAVVEELAGLRVRLRGSGQAAATEEAYGPIGNGEQDGRNRPQLELIESICRGWLKMRILPETDPPSSPPDFIISTNETFSELEAGDGSDPAACPHIFVCRSSRVVTSITNRRRMPDFFEVLSQPLGPRKLAKSLYDSRLRWKEAQRTLQKSGSMASLGTERPLLAGTPSQAAELTAVLQVAGIIDESTSLAPSTMAHDPQEFSPTDSPTDSAGNHVVSEHGDPVTVVSPSALADSAPRHRQTVLIVDDNPINRKILAAYMKKIEQPHSMATDGLEAWDKYKEAPSEYSCILTDISMPVMDGLESSRRIREFEQARQLSPCKIIALTGLSGTDVQQEAFASGVDVFLTRPVTLKSVVDTLEALGVR</sequence>
<dbReference type="CDD" id="cd00082">
    <property type="entry name" value="HisKA"/>
    <property type="match status" value="1"/>
</dbReference>
<dbReference type="PRINTS" id="PR00344">
    <property type="entry name" value="BCTRLSENSOR"/>
</dbReference>
<feature type="region of interest" description="Disordered" evidence="7">
    <location>
        <begin position="1062"/>
        <end position="1093"/>
    </location>
</feature>
<evidence type="ECO:0000256" key="5">
    <source>
        <dbReference type="ARBA" id="ARBA00022777"/>
    </source>
</evidence>
<feature type="region of interest" description="Disordered" evidence="7">
    <location>
        <begin position="243"/>
        <end position="321"/>
    </location>
</feature>
<dbReference type="InterPro" id="IPR004358">
    <property type="entry name" value="Sig_transdc_His_kin-like_C"/>
</dbReference>
<dbReference type="PANTHER" id="PTHR43047:SF72">
    <property type="entry name" value="OSMOSENSING HISTIDINE PROTEIN KINASE SLN1"/>
    <property type="match status" value="1"/>
</dbReference>
<evidence type="ECO:0000313" key="10">
    <source>
        <dbReference type="EMBL" id="KAJ9148789.1"/>
    </source>
</evidence>
<keyword evidence="4" id="KW-0808">Transferase</keyword>
<dbReference type="Gene3D" id="3.40.50.2300">
    <property type="match status" value="1"/>
</dbReference>
<dbReference type="InterPro" id="IPR005467">
    <property type="entry name" value="His_kinase_dom"/>
</dbReference>
<name>A0AA38VFH8_9PEZI</name>
<feature type="domain" description="Histidine kinase" evidence="8">
    <location>
        <begin position="571"/>
        <end position="859"/>
    </location>
</feature>
<dbReference type="GO" id="GO:0000155">
    <property type="term" value="F:phosphorelay sensor kinase activity"/>
    <property type="evidence" value="ECO:0007669"/>
    <property type="project" value="InterPro"/>
</dbReference>
<dbReference type="InterPro" id="IPR011006">
    <property type="entry name" value="CheY-like_superfamily"/>
</dbReference>
<feature type="compositionally biased region" description="Basic residues" evidence="7">
    <location>
        <begin position="307"/>
        <end position="316"/>
    </location>
</feature>
<comment type="catalytic activity">
    <reaction evidence="1">
        <text>ATP + protein L-histidine = ADP + protein N-phospho-L-histidine.</text>
        <dbReference type="EC" id="2.7.13.3"/>
    </reaction>
</comment>
<feature type="region of interest" description="Disordered" evidence="7">
    <location>
        <begin position="690"/>
        <end position="725"/>
    </location>
</feature>
<feature type="compositionally biased region" description="Polar residues" evidence="7">
    <location>
        <begin position="699"/>
        <end position="723"/>
    </location>
</feature>
<dbReference type="InterPro" id="IPR001789">
    <property type="entry name" value="Sig_transdc_resp-reg_receiver"/>
</dbReference>
<dbReference type="Pfam" id="PF00072">
    <property type="entry name" value="Response_reg"/>
    <property type="match status" value="1"/>
</dbReference>
<dbReference type="SUPFAM" id="SSF55781">
    <property type="entry name" value="GAF domain-like"/>
    <property type="match status" value="1"/>
</dbReference>
<feature type="domain" description="Response regulatory" evidence="9">
    <location>
        <begin position="1113"/>
        <end position="1234"/>
    </location>
</feature>
<dbReference type="Pfam" id="PF00512">
    <property type="entry name" value="HisKA"/>
    <property type="match status" value="1"/>
</dbReference>
<dbReference type="SUPFAM" id="SSF55874">
    <property type="entry name" value="ATPase domain of HSP90 chaperone/DNA topoisomerase II/histidine kinase"/>
    <property type="match status" value="1"/>
</dbReference>
<dbReference type="EMBL" id="JANBVN010000085">
    <property type="protein sequence ID" value="KAJ9148789.1"/>
    <property type="molecule type" value="Genomic_DNA"/>
</dbReference>
<feature type="modified residue" description="4-aspartylphosphate" evidence="6">
    <location>
        <position position="1164"/>
    </location>
</feature>
<feature type="region of interest" description="Disordered" evidence="7">
    <location>
        <begin position="364"/>
        <end position="391"/>
    </location>
</feature>
<dbReference type="EC" id="2.7.13.3" evidence="2"/>
<dbReference type="InterPro" id="IPR003661">
    <property type="entry name" value="HisK_dim/P_dom"/>
</dbReference>
<dbReference type="SUPFAM" id="SSF47384">
    <property type="entry name" value="Homodimeric domain of signal transducing histidine kinase"/>
    <property type="match status" value="1"/>
</dbReference>
<dbReference type="SMART" id="SM00387">
    <property type="entry name" value="HATPase_c"/>
    <property type="match status" value="1"/>
</dbReference>
<dbReference type="CDD" id="cd17546">
    <property type="entry name" value="REC_hyHK_CKI1_RcsC-like"/>
    <property type="match status" value="1"/>
</dbReference>
<reference evidence="10" key="1">
    <citation type="submission" date="2022-07" db="EMBL/GenBank/DDBJ databases">
        <title>Fungi with potential for degradation of polypropylene.</title>
        <authorList>
            <person name="Gostincar C."/>
        </authorList>
    </citation>
    <scope>NUCLEOTIDE SEQUENCE</scope>
    <source>
        <strain evidence="10">EXF-13287</strain>
    </source>
</reference>
<evidence type="ECO:0000256" key="7">
    <source>
        <dbReference type="SAM" id="MobiDB-lite"/>
    </source>
</evidence>
<feature type="compositionally biased region" description="Polar residues" evidence="7">
    <location>
        <begin position="1073"/>
        <end position="1083"/>
    </location>
</feature>
<accession>A0AA38VFH8</accession>
<keyword evidence="5" id="KW-0418">Kinase</keyword>
<evidence type="ECO:0000256" key="6">
    <source>
        <dbReference type="PROSITE-ProRule" id="PRU00169"/>
    </source>
</evidence>
<evidence type="ECO:0000259" key="9">
    <source>
        <dbReference type="PROSITE" id="PS50110"/>
    </source>
</evidence>
<dbReference type="GO" id="GO:0005886">
    <property type="term" value="C:plasma membrane"/>
    <property type="evidence" value="ECO:0007669"/>
    <property type="project" value="TreeGrafter"/>
</dbReference>
<feature type="compositionally biased region" description="Low complexity" evidence="7">
    <location>
        <begin position="243"/>
        <end position="252"/>
    </location>
</feature>
<keyword evidence="3 6" id="KW-0597">Phosphoprotein</keyword>
<dbReference type="Gene3D" id="3.30.565.10">
    <property type="entry name" value="Histidine kinase-like ATPase, C-terminal domain"/>
    <property type="match status" value="1"/>
</dbReference>
<dbReference type="SMART" id="SM00388">
    <property type="entry name" value="HisKA"/>
    <property type="match status" value="1"/>
</dbReference>
<proteinExistence type="predicted"/>
<dbReference type="PROSITE" id="PS50109">
    <property type="entry name" value="HIS_KIN"/>
    <property type="match status" value="1"/>
</dbReference>
<evidence type="ECO:0000259" key="8">
    <source>
        <dbReference type="PROSITE" id="PS50109"/>
    </source>
</evidence>
<dbReference type="PROSITE" id="PS50110">
    <property type="entry name" value="RESPONSE_REGULATORY"/>
    <property type="match status" value="1"/>
</dbReference>
<dbReference type="InterPro" id="IPR036097">
    <property type="entry name" value="HisK_dim/P_sf"/>
</dbReference>